<accession>C1DJL6</accession>
<dbReference type="HOGENOM" id="CLU_3416580_0_0_6"/>
<protein>
    <submittedName>
        <fullName evidence="2">Uncharacterized protein</fullName>
    </submittedName>
</protein>
<proteinExistence type="predicted"/>
<evidence type="ECO:0000313" key="2">
    <source>
        <dbReference type="EMBL" id="ACO78785.1"/>
    </source>
</evidence>
<reference evidence="2 3" key="1">
    <citation type="journal article" date="2009" name="J. Bacteriol.">
        <title>Genome sequence of Azotobacter vinelandii, an obligate aerobe specialized to support diverse anaerobic metabolic processes.</title>
        <authorList>
            <person name="Setubal J.C."/>
            <person name="dos Santos P."/>
            <person name="Goldman B.S."/>
            <person name="Ertesvag H."/>
            <person name="Espin G."/>
            <person name="Rubio L.M."/>
            <person name="Valla S."/>
            <person name="Almeida N.F."/>
            <person name="Balasubramanian D."/>
            <person name="Cromes L."/>
            <person name="Curatti L."/>
            <person name="Du Z."/>
            <person name="Godsy E."/>
            <person name="Goodner B."/>
            <person name="Hellner-Burris K."/>
            <person name="Hernandez J.A."/>
            <person name="Houmiel K."/>
            <person name="Imperial J."/>
            <person name="Kennedy C."/>
            <person name="Larson T.J."/>
            <person name="Latreille P."/>
            <person name="Ligon L.S."/>
            <person name="Lu J."/>
            <person name="Maerk M."/>
            <person name="Miller N.M."/>
            <person name="Norton S."/>
            <person name="O'Carroll I.P."/>
            <person name="Paulsen I."/>
            <person name="Raulfs E.C."/>
            <person name="Roemer R."/>
            <person name="Rosser J."/>
            <person name="Segura D."/>
            <person name="Slater S."/>
            <person name="Stricklin S.L."/>
            <person name="Studholme D.J."/>
            <person name="Sun J."/>
            <person name="Viana C.J."/>
            <person name="Wallin E."/>
            <person name="Wang B."/>
            <person name="Wheeler C."/>
            <person name="Zhu H."/>
            <person name="Dean D.R."/>
            <person name="Dixon R."/>
            <person name="Wood D."/>
        </authorList>
    </citation>
    <scope>NUCLEOTIDE SEQUENCE [LARGE SCALE GENOMIC DNA]</scope>
    <source>
        <strain evidence="3">DJ / ATCC BAA-1303</strain>
    </source>
</reference>
<keyword evidence="3" id="KW-1185">Reference proteome</keyword>
<keyword evidence="1" id="KW-0472">Membrane</keyword>
<dbReference type="EnsemblBacteria" id="ACO78785">
    <property type="protein sequence ID" value="ACO78785"/>
    <property type="gene ID" value="Avin_26080"/>
</dbReference>
<feature type="transmembrane region" description="Helical" evidence="1">
    <location>
        <begin position="6"/>
        <end position="24"/>
    </location>
</feature>
<dbReference type="Proteomes" id="UP000002424">
    <property type="component" value="Chromosome"/>
</dbReference>
<name>C1DJL6_AZOVD</name>
<evidence type="ECO:0000256" key="1">
    <source>
        <dbReference type="SAM" id="Phobius"/>
    </source>
</evidence>
<sequence length="26" mass="3053">MDIEFHFWFGISVLALAGMVWQGIRK</sequence>
<dbReference type="STRING" id="322710.Avin_26080"/>
<dbReference type="KEGG" id="avn:Avin_26080"/>
<keyword evidence="1" id="KW-0812">Transmembrane</keyword>
<evidence type="ECO:0000313" key="3">
    <source>
        <dbReference type="Proteomes" id="UP000002424"/>
    </source>
</evidence>
<dbReference type="EMBL" id="CP001157">
    <property type="protein sequence ID" value="ACO78785.1"/>
    <property type="molecule type" value="Genomic_DNA"/>
</dbReference>
<keyword evidence="1" id="KW-1133">Transmembrane helix</keyword>
<gene>
    <name evidence="2" type="ordered locus">Avin_26080</name>
</gene>
<dbReference type="AlphaFoldDB" id="C1DJL6"/>
<organism evidence="2 3">
    <name type="scientific">Azotobacter vinelandii (strain DJ / ATCC BAA-1303)</name>
    <dbReference type="NCBI Taxonomy" id="322710"/>
    <lineage>
        <taxon>Bacteria</taxon>
        <taxon>Pseudomonadati</taxon>
        <taxon>Pseudomonadota</taxon>
        <taxon>Gammaproteobacteria</taxon>
        <taxon>Pseudomonadales</taxon>
        <taxon>Pseudomonadaceae</taxon>
        <taxon>Azotobacter</taxon>
    </lineage>
</organism>